<name>A0AAD2WDB8_PSEPU</name>
<comment type="caution">
    <text evidence="1">The sequence shown here is derived from an EMBL/GenBank/DDBJ whole genome shotgun (WGS) entry which is preliminary data.</text>
</comment>
<accession>A0AAD2WDB8</accession>
<proteinExistence type="predicted"/>
<organism evidence="1 2">
    <name type="scientific">Pseudomonas putida TRO1</name>
    <dbReference type="NCBI Taxonomy" id="1227924"/>
    <lineage>
        <taxon>Bacteria</taxon>
        <taxon>Pseudomonadati</taxon>
        <taxon>Pseudomonadota</taxon>
        <taxon>Gammaproteobacteria</taxon>
        <taxon>Pseudomonadales</taxon>
        <taxon>Pseudomonadaceae</taxon>
        <taxon>Pseudomonas</taxon>
    </lineage>
</organism>
<sequence length="63" mass="7317">MRRRIVLDMAIGKRCRLWADQQPLRRIIGAVGTTGETFDKSSGVKRWFYHRTPRLLAVLACLM</sequence>
<dbReference type="EMBL" id="APBQ01000035">
    <property type="protein sequence ID" value="ENY79027.1"/>
    <property type="molecule type" value="Genomic_DNA"/>
</dbReference>
<protein>
    <submittedName>
        <fullName evidence="1">Uncharacterized protein</fullName>
    </submittedName>
</protein>
<dbReference type="Proteomes" id="UP000013237">
    <property type="component" value="Unassembled WGS sequence"/>
</dbReference>
<evidence type="ECO:0000313" key="2">
    <source>
        <dbReference type="Proteomes" id="UP000013237"/>
    </source>
</evidence>
<gene>
    <name evidence="1" type="ORF">C206_04057</name>
</gene>
<evidence type="ECO:0000313" key="1">
    <source>
        <dbReference type="EMBL" id="ENY79027.1"/>
    </source>
</evidence>
<reference evidence="1 2" key="1">
    <citation type="submission" date="2013-02" db="EMBL/GenBank/DDBJ databases">
        <title>Insights into the proteome of triclosan-resistant Pseudomonas putida TRO1, isolated from activated sludge.</title>
        <authorList>
            <person name="Lolas I.B."/>
            <person name="Almeida B."/>
            <person name="Starnawski P.M."/>
            <person name="Soenderkaer M."/>
            <person name="Nielsen K.L."/>
            <person name="Nielsen J.L."/>
        </authorList>
    </citation>
    <scope>NUCLEOTIDE SEQUENCE [LARGE SCALE GENOMIC DNA]</scope>
    <source>
        <strain evidence="1 2">TRO1</strain>
    </source>
</reference>
<dbReference type="AlphaFoldDB" id="A0AAD2WDB8"/>